<sequence length="361" mass="41960">MRASSMLRIESSKLFWAHPSASFLLSDTWLLGGGHAGRTCHDLVFLGYAQNVEIEINCLHDKLWPEHEVDDPSRSKDMRQDVVETMWTALRKGCPRVKKVVFNQQIMSGTDVEGTGNVPECLEVLIRTCPKDIVAEAFIVEEREGRHWNNGTYSNFYKVECRTAHYRPLEGGSWEELEPTAKQYAVLVPGRLFRGPVGHFEKNYFLFRRRVVQEYAFWPLAIEALDRHHFDEGRNNAFQCPKADCDVVFTKPGEWTIHAATTKHGWARVEDDLFDILPTELRTVFEAKYNQMEAKREELSEESIKTFNNWNDGGEEKRKEMEQEFLQQLENDKDWATGEQAVEHQIWKNFIKAMDPTWNGQ</sequence>
<accession>A0A8J2INV5</accession>
<name>A0A8J2INV5_9PLEO</name>
<feature type="domain" description="C2H2-type" evidence="1">
    <location>
        <begin position="240"/>
        <end position="264"/>
    </location>
</feature>
<dbReference type="Proteomes" id="UP000676310">
    <property type="component" value="Unassembled WGS sequence"/>
</dbReference>
<evidence type="ECO:0000259" key="1">
    <source>
        <dbReference type="PROSITE" id="PS00028"/>
    </source>
</evidence>
<evidence type="ECO:0000313" key="3">
    <source>
        <dbReference type="Proteomes" id="UP000676310"/>
    </source>
</evidence>
<gene>
    <name evidence="2" type="ORF">ALTATR162_LOCUS11369</name>
</gene>
<dbReference type="InterPro" id="IPR013087">
    <property type="entry name" value="Znf_C2H2_type"/>
</dbReference>
<proteinExistence type="predicted"/>
<organism evidence="2 3">
    <name type="scientific">Alternaria atra</name>
    <dbReference type="NCBI Taxonomy" id="119953"/>
    <lineage>
        <taxon>Eukaryota</taxon>
        <taxon>Fungi</taxon>
        <taxon>Dikarya</taxon>
        <taxon>Ascomycota</taxon>
        <taxon>Pezizomycotina</taxon>
        <taxon>Dothideomycetes</taxon>
        <taxon>Pleosporomycetidae</taxon>
        <taxon>Pleosporales</taxon>
        <taxon>Pleosporineae</taxon>
        <taxon>Pleosporaceae</taxon>
        <taxon>Alternaria</taxon>
        <taxon>Alternaria sect. Ulocladioides</taxon>
    </lineage>
</organism>
<dbReference type="OrthoDB" id="5397557at2759"/>
<dbReference type="EMBL" id="CAJRGZ010000030">
    <property type="protein sequence ID" value="CAG5185670.1"/>
    <property type="molecule type" value="Genomic_DNA"/>
</dbReference>
<reference evidence="2" key="1">
    <citation type="submission" date="2021-05" db="EMBL/GenBank/DDBJ databases">
        <authorList>
            <person name="Stam R."/>
        </authorList>
    </citation>
    <scope>NUCLEOTIDE SEQUENCE</scope>
    <source>
        <strain evidence="2">CS162</strain>
    </source>
</reference>
<protein>
    <recommendedName>
        <fullName evidence="1">C2H2-type domain-containing protein</fullName>
    </recommendedName>
</protein>
<comment type="caution">
    <text evidence="2">The sequence shown here is derived from an EMBL/GenBank/DDBJ whole genome shotgun (WGS) entry which is preliminary data.</text>
</comment>
<dbReference type="RefSeq" id="XP_043174946.1">
    <property type="nucleotide sequence ID" value="XM_043319011.1"/>
</dbReference>
<dbReference type="AlphaFoldDB" id="A0A8J2INV5"/>
<dbReference type="GeneID" id="67011633"/>
<dbReference type="PROSITE" id="PS00028">
    <property type="entry name" value="ZINC_FINGER_C2H2_1"/>
    <property type="match status" value="1"/>
</dbReference>
<evidence type="ECO:0000313" key="2">
    <source>
        <dbReference type="EMBL" id="CAG5185670.1"/>
    </source>
</evidence>
<keyword evidence="3" id="KW-1185">Reference proteome</keyword>